<evidence type="ECO:0000313" key="8">
    <source>
        <dbReference type="Proteomes" id="UP000426235"/>
    </source>
</evidence>
<accession>A0A6I6GMC6</accession>
<keyword evidence="1" id="KW-0547">Nucleotide-binding</keyword>
<feature type="domain" description="Helicase ATP-binding" evidence="5">
    <location>
        <begin position="125"/>
        <end position="245"/>
    </location>
</feature>
<keyword evidence="3 7" id="KW-0347">Helicase</keyword>
<gene>
    <name evidence="7" type="ORF">GPJ81_01805</name>
</gene>
<dbReference type="AlphaFoldDB" id="A0A6I6GMC6"/>
<evidence type="ECO:0000256" key="4">
    <source>
        <dbReference type="ARBA" id="ARBA00022840"/>
    </source>
</evidence>
<dbReference type="InterPro" id="IPR014001">
    <property type="entry name" value="Helicase_ATP-bd"/>
</dbReference>
<protein>
    <submittedName>
        <fullName evidence="7">DEAD/DEAH box helicase</fullName>
    </submittedName>
</protein>
<evidence type="ECO:0000256" key="3">
    <source>
        <dbReference type="ARBA" id="ARBA00022806"/>
    </source>
</evidence>
<keyword evidence="4" id="KW-0067">ATP-binding</keyword>
<dbReference type="InterPro" id="IPR050474">
    <property type="entry name" value="Hel308_SKI2-like"/>
</dbReference>
<evidence type="ECO:0000313" key="7">
    <source>
        <dbReference type="EMBL" id="QGW75460.1"/>
    </source>
</evidence>
<dbReference type="InterPro" id="IPR001650">
    <property type="entry name" value="Helicase_C-like"/>
</dbReference>
<sequence length="745" mass="86988">MDSHMQETIKTTLAEIKSKTNISTQALEHALIITYRLLDSKLESDYNLCLSSICHIANLKHTDRMVQQLLHDCIIKSRVFLYNNLLSTTTPSYSPEFSAQDSILQNFYTSSKTNTTLTKPQKEVFDAFQRERRLIVSAPTSFGKTRIIREIISANDYKRIALIMPTVSLLSEQYQDIKSNIEGFTVSKSSKVKIKPDEKYILVLTPERMSAFLDENPEFAVDFFVMDEIYKTDYKLNDDRYKVFSDILYRLAKQSTHFYLIGPYISDFSSRFRERFNAKFIRFDLEIVQKDYYKLDGIKNNGHHTIEDGNIRITKNKYTNFSRIISQPSVDGKFLVYRYRKQYVEDTAKSLADSKNEKEHNRDLVDYLANSISHDWDLINCIKRGIGFHHGGMPRHIQDLIVDEFNDNSKTGLDYLFCTTSLTEGINSAAKNVVIYDKNMGTGDTLGTLDRKNIEGRAGRFMQHFIGRIFYLETDDREDQDSVIEIEYLDKTKPDIETLLQLDHHDIPHEQIDLHNSFLDRVSNLNIPDSLIRSNRFVSAEGQIRLIQYLRSTNKNYTIEDQYIKKEIQSEILSIIFDFLFTEKDKGKSFNNEVGKSILIQLTNYYVYHKPPFKLMLTSNTVKGQRKTENARIRYVFDLFTKYFEFTWPKYIKAFENLYNFTAIEKGRSPIHLDMLVAQLEYGTTKPHEIILRDTGLPNEIIGKISDFYKECKTFEDVQRVTQEQRRAISKGIHTIESKVIDKYL</sequence>
<dbReference type="SUPFAM" id="SSF52540">
    <property type="entry name" value="P-loop containing nucleoside triphosphate hydrolases"/>
    <property type="match status" value="1"/>
</dbReference>
<dbReference type="Pfam" id="PF00270">
    <property type="entry name" value="DEAD"/>
    <property type="match status" value="1"/>
</dbReference>
<dbReference type="Pfam" id="PF00271">
    <property type="entry name" value="Helicase_C"/>
    <property type="match status" value="1"/>
</dbReference>
<dbReference type="InterPro" id="IPR011545">
    <property type="entry name" value="DEAD/DEAH_box_helicase_dom"/>
</dbReference>
<keyword evidence="8" id="KW-1185">Reference proteome</keyword>
<dbReference type="SMART" id="SM00487">
    <property type="entry name" value="DEXDc"/>
    <property type="match status" value="1"/>
</dbReference>
<dbReference type="PROSITE" id="PS51194">
    <property type="entry name" value="HELICASE_CTER"/>
    <property type="match status" value="1"/>
</dbReference>
<reference evidence="7" key="1">
    <citation type="submission" date="2019-12" db="EMBL/GenBank/DDBJ databases">
        <title>Hybrid Genome Assemblies of two High G+C Isolates from Undergraduate Microbiology Courses.</title>
        <authorList>
            <person name="Ne Ville C.J."/>
            <person name="Enright D."/>
            <person name="Hernandez I."/>
            <person name="Dodsworth J."/>
            <person name="Orwin P.M."/>
        </authorList>
    </citation>
    <scope>NUCLEOTIDE SEQUENCE [LARGE SCALE GENOMIC DNA]</scope>
    <source>
        <strain evidence="7">Neo</strain>
    </source>
</reference>
<evidence type="ECO:0000259" key="6">
    <source>
        <dbReference type="PROSITE" id="PS51194"/>
    </source>
</evidence>
<organism evidence="7 8">
    <name type="scientific">Pseudomonas alkylphenolica</name>
    <dbReference type="NCBI Taxonomy" id="237609"/>
    <lineage>
        <taxon>Bacteria</taxon>
        <taxon>Pseudomonadati</taxon>
        <taxon>Pseudomonadota</taxon>
        <taxon>Gammaproteobacteria</taxon>
        <taxon>Pseudomonadales</taxon>
        <taxon>Pseudomonadaceae</taxon>
        <taxon>Pseudomonas</taxon>
    </lineage>
</organism>
<feature type="domain" description="Helicase C-terminal" evidence="6">
    <location>
        <begin position="339"/>
        <end position="515"/>
    </location>
</feature>
<keyword evidence="2" id="KW-0378">Hydrolase</keyword>
<dbReference type="GO" id="GO:0005524">
    <property type="term" value="F:ATP binding"/>
    <property type="evidence" value="ECO:0007669"/>
    <property type="project" value="UniProtKB-KW"/>
</dbReference>
<dbReference type="GO" id="GO:0004386">
    <property type="term" value="F:helicase activity"/>
    <property type="evidence" value="ECO:0007669"/>
    <property type="project" value="UniProtKB-KW"/>
</dbReference>
<dbReference type="PROSITE" id="PS51192">
    <property type="entry name" value="HELICASE_ATP_BIND_1"/>
    <property type="match status" value="1"/>
</dbReference>
<proteinExistence type="predicted"/>
<name>A0A6I6GMC6_9PSED</name>
<evidence type="ECO:0000256" key="2">
    <source>
        <dbReference type="ARBA" id="ARBA00022801"/>
    </source>
</evidence>
<dbReference type="GO" id="GO:0016787">
    <property type="term" value="F:hydrolase activity"/>
    <property type="evidence" value="ECO:0007669"/>
    <property type="project" value="UniProtKB-KW"/>
</dbReference>
<dbReference type="EMBL" id="CP046621">
    <property type="protein sequence ID" value="QGW75460.1"/>
    <property type="molecule type" value="Genomic_DNA"/>
</dbReference>
<dbReference type="PANTHER" id="PTHR47961">
    <property type="entry name" value="DNA POLYMERASE THETA, PUTATIVE (AFU_ORTHOLOGUE AFUA_1G05260)-RELATED"/>
    <property type="match status" value="1"/>
</dbReference>
<evidence type="ECO:0000259" key="5">
    <source>
        <dbReference type="PROSITE" id="PS51192"/>
    </source>
</evidence>
<dbReference type="PANTHER" id="PTHR47961:SF6">
    <property type="entry name" value="DNA-DIRECTED DNA POLYMERASE"/>
    <property type="match status" value="1"/>
</dbReference>
<dbReference type="Gene3D" id="3.40.50.300">
    <property type="entry name" value="P-loop containing nucleotide triphosphate hydrolases"/>
    <property type="match status" value="2"/>
</dbReference>
<dbReference type="SMART" id="SM00490">
    <property type="entry name" value="HELICc"/>
    <property type="match status" value="1"/>
</dbReference>
<dbReference type="InterPro" id="IPR027417">
    <property type="entry name" value="P-loop_NTPase"/>
</dbReference>
<dbReference type="GO" id="GO:0003676">
    <property type="term" value="F:nucleic acid binding"/>
    <property type="evidence" value="ECO:0007669"/>
    <property type="project" value="InterPro"/>
</dbReference>
<dbReference type="Proteomes" id="UP000426235">
    <property type="component" value="Chromosome"/>
</dbReference>
<evidence type="ECO:0000256" key="1">
    <source>
        <dbReference type="ARBA" id="ARBA00022741"/>
    </source>
</evidence>